<gene>
    <name evidence="9" type="ORF">CD30_13265</name>
</gene>
<reference evidence="9 10" key="1">
    <citation type="submission" date="2014-02" db="EMBL/GenBank/DDBJ databases">
        <title>Draft genome sequence of Lysinibacillus massiliensis CCUG 49529.</title>
        <authorList>
            <person name="Zhang F."/>
            <person name="Wang G."/>
            <person name="Zhang L."/>
        </authorList>
    </citation>
    <scope>NUCLEOTIDE SEQUENCE [LARGE SCALE GENOMIC DNA]</scope>
    <source>
        <strain evidence="9 10">CCUG 49529</strain>
    </source>
</reference>
<keyword evidence="4" id="KW-0309">Germination</keyword>
<evidence type="ECO:0000256" key="4">
    <source>
        <dbReference type="ARBA" id="ARBA00022544"/>
    </source>
</evidence>
<feature type="transmembrane region" description="Helical" evidence="8">
    <location>
        <begin position="333"/>
        <end position="355"/>
    </location>
</feature>
<keyword evidence="3" id="KW-0813">Transport</keyword>
<comment type="caution">
    <text evidence="9">The sequence shown here is derived from an EMBL/GenBank/DDBJ whole genome shotgun (WGS) entry which is preliminary data.</text>
</comment>
<dbReference type="Proteomes" id="UP000030595">
    <property type="component" value="Unassembled WGS sequence"/>
</dbReference>
<keyword evidence="10" id="KW-1185">Reference proteome</keyword>
<evidence type="ECO:0000256" key="7">
    <source>
        <dbReference type="ARBA" id="ARBA00023136"/>
    </source>
</evidence>
<feature type="transmembrane region" description="Helical" evidence="8">
    <location>
        <begin position="219"/>
        <end position="241"/>
    </location>
</feature>
<feature type="transmembrane region" description="Helical" evidence="8">
    <location>
        <begin position="115"/>
        <end position="136"/>
    </location>
</feature>
<evidence type="ECO:0000313" key="9">
    <source>
        <dbReference type="EMBL" id="KGR90117.1"/>
    </source>
</evidence>
<feature type="transmembrane region" description="Helical" evidence="8">
    <location>
        <begin position="12"/>
        <end position="30"/>
    </location>
</feature>
<evidence type="ECO:0000256" key="5">
    <source>
        <dbReference type="ARBA" id="ARBA00022692"/>
    </source>
</evidence>
<dbReference type="eggNOG" id="COG0531">
    <property type="taxonomic scope" value="Bacteria"/>
</dbReference>
<feature type="transmembrane region" description="Helical" evidence="8">
    <location>
        <begin position="83"/>
        <end position="103"/>
    </location>
</feature>
<feature type="transmembrane region" description="Helical" evidence="8">
    <location>
        <begin position="304"/>
        <end position="321"/>
    </location>
</feature>
<name>A0A0A3JSX0_9BACL</name>
<evidence type="ECO:0000256" key="1">
    <source>
        <dbReference type="ARBA" id="ARBA00004141"/>
    </source>
</evidence>
<dbReference type="EMBL" id="JPVQ01000025">
    <property type="protein sequence ID" value="KGR90117.1"/>
    <property type="molecule type" value="Genomic_DNA"/>
</dbReference>
<feature type="transmembrane region" description="Helical" evidence="8">
    <location>
        <begin position="270"/>
        <end position="292"/>
    </location>
</feature>
<keyword evidence="6 8" id="KW-1133">Transmembrane helix</keyword>
<protein>
    <submittedName>
        <fullName evidence="9">Spore gernimation protein</fullName>
    </submittedName>
</protein>
<comment type="subcellular location">
    <subcellularLocation>
        <location evidence="1">Membrane</location>
        <topology evidence="1">Multi-pass membrane protein</topology>
    </subcellularLocation>
</comment>
<evidence type="ECO:0000313" key="10">
    <source>
        <dbReference type="Proteomes" id="UP000030595"/>
    </source>
</evidence>
<keyword evidence="5 8" id="KW-0812">Transmembrane</keyword>
<organism evidence="9 10">
    <name type="scientific">Ureibacillus massiliensis 4400831 = CIP 108448 = CCUG 49529</name>
    <dbReference type="NCBI Taxonomy" id="1211035"/>
    <lineage>
        <taxon>Bacteria</taxon>
        <taxon>Bacillati</taxon>
        <taxon>Bacillota</taxon>
        <taxon>Bacilli</taxon>
        <taxon>Bacillales</taxon>
        <taxon>Caryophanaceae</taxon>
        <taxon>Ureibacillus</taxon>
    </lineage>
</organism>
<dbReference type="GO" id="GO:0016020">
    <property type="term" value="C:membrane"/>
    <property type="evidence" value="ECO:0007669"/>
    <property type="project" value="UniProtKB-SubCell"/>
</dbReference>
<accession>A0A0A3JSX0</accession>
<keyword evidence="7 8" id="KW-0472">Membrane</keyword>
<dbReference type="NCBIfam" id="TIGR00912">
    <property type="entry name" value="2A0309"/>
    <property type="match status" value="1"/>
</dbReference>
<feature type="transmembrane region" description="Helical" evidence="8">
    <location>
        <begin position="143"/>
        <end position="167"/>
    </location>
</feature>
<dbReference type="InterPro" id="IPR004761">
    <property type="entry name" value="Spore_GerAB"/>
</dbReference>
<comment type="similarity">
    <text evidence="2">Belongs to the amino acid-polyamine-organocation (APC) superfamily. Spore germination protein (SGP) (TC 2.A.3.9) family.</text>
</comment>
<feature type="transmembrane region" description="Helical" evidence="8">
    <location>
        <begin position="187"/>
        <end position="207"/>
    </location>
</feature>
<dbReference type="AlphaFoldDB" id="A0A0A3JSX0"/>
<dbReference type="PANTHER" id="PTHR34975">
    <property type="entry name" value="SPORE GERMINATION PROTEIN A2"/>
    <property type="match status" value="1"/>
</dbReference>
<evidence type="ECO:0000256" key="2">
    <source>
        <dbReference type="ARBA" id="ARBA00007998"/>
    </source>
</evidence>
<sequence>MDAKQNQTINAFLLFYIIIACQVGVGIHGFQRVIYKEAKQDAWISVILIFLFAHLIIFVMIKTLEIYQNLDLYEIHQQVYGKIIGNFFNFIYLLYCTFAFFTVSKNYIEVINTWVFPYLNSFLLTISLLLIVIYAFTGGFRVIVGICVISFFFIWWIPPILFFPLTYSNINYLLPIFEDFTSILKGSYAMSFTIVGFEILNIVYPFVKDNERKKVNKFSQLALLTTLGLYLLLMLVALTYFSGEQLSRTVWATLTMFSIIKLPFVERVEIITICLWLIIILPNLCLYMWAAYRGTFHIFKANPRWFYVIFSIIIVICTSLVNTRTQINHINNIFGNISFYIVFIYPLILFIFTLISKKFRKHRVNQK</sequence>
<evidence type="ECO:0000256" key="6">
    <source>
        <dbReference type="ARBA" id="ARBA00022989"/>
    </source>
</evidence>
<dbReference type="PROSITE" id="PS51257">
    <property type="entry name" value="PROKAR_LIPOPROTEIN"/>
    <property type="match status" value="1"/>
</dbReference>
<feature type="transmembrane region" description="Helical" evidence="8">
    <location>
        <begin position="42"/>
        <end position="62"/>
    </location>
</feature>
<dbReference type="Gene3D" id="1.20.1740.10">
    <property type="entry name" value="Amino acid/polyamine transporter I"/>
    <property type="match status" value="1"/>
</dbReference>
<evidence type="ECO:0000256" key="8">
    <source>
        <dbReference type="SAM" id="Phobius"/>
    </source>
</evidence>
<dbReference type="GO" id="GO:0009847">
    <property type="term" value="P:spore germination"/>
    <property type="evidence" value="ECO:0007669"/>
    <property type="project" value="InterPro"/>
</dbReference>
<proteinExistence type="inferred from homology"/>
<evidence type="ECO:0000256" key="3">
    <source>
        <dbReference type="ARBA" id="ARBA00022448"/>
    </source>
</evidence>
<dbReference type="Pfam" id="PF03845">
    <property type="entry name" value="Spore_permease"/>
    <property type="match status" value="1"/>
</dbReference>
<dbReference type="PANTHER" id="PTHR34975:SF2">
    <property type="entry name" value="SPORE GERMINATION PROTEIN A2"/>
    <property type="match status" value="1"/>
</dbReference>